<accession>A0AAD5QM44</accession>
<gene>
    <name evidence="2" type="ORF">KIN20_015252</name>
</gene>
<evidence type="ECO:0000256" key="1">
    <source>
        <dbReference type="SAM" id="MobiDB-lite"/>
    </source>
</evidence>
<feature type="compositionally biased region" description="Polar residues" evidence="1">
    <location>
        <begin position="212"/>
        <end position="238"/>
    </location>
</feature>
<organism evidence="2 3">
    <name type="scientific">Parelaphostrongylus tenuis</name>
    <name type="common">Meningeal worm</name>
    <dbReference type="NCBI Taxonomy" id="148309"/>
    <lineage>
        <taxon>Eukaryota</taxon>
        <taxon>Metazoa</taxon>
        <taxon>Ecdysozoa</taxon>
        <taxon>Nematoda</taxon>
        <taxon>Chromadorea</taxon>
        <taxon>Rhabditida</taxon>
        <taxon>Rhabditina</taxon>
        <taxon>Rhabditomorpha</taxon>
        <taxon>Strongyloidea</taxon>
        <taxon>Metastrongylidae</taxon>
        <taxon>Parelaphostrongylus</taxon>
    </lineage>
</organism>
<reference evidence="2" key="1">
    <citation type="submission" date="2021-06" db="EMBL/GenBank/DDBJ databases">
        <title>Parelaphostrongylus tenuis whole genome reference sequence.</title>
        <authorList>
            <person name="Garwood T.J."/>
            <person name="Larsen P.A."/>
            <person name="Fountain-Jones N.M."/>
            <person name="Garbe J.R."/>
            <person name="Macchietto M.G."/>
            <person name="Kania S.A."/>
            <person name="Gerhold R.W."/>
            <person name="Richards J.E."/>
            <person name="Wolf T.M."/>
        </authorList>
    </citation>
    <scope>NUCLEOTIDE SEQUENCE</scope>
    <source>
        <strain evidence="2">MNPRO001-30</strain>
        <tissue evidence="2">Meninges</tissue>
    </source>
</reference>
<sequence>MKLIVALCITLAAASYYSQPRGNPQQELSAPYRTPYGHHSYGRRPPYHSPPYYPRQRKRNYYSSSWRDDYDCPWMDDDYDESRERKSRKCSRCSPLKKLPFGANVAATIRYDTLLNGCLQAIISCPTTAKHLAVIGSVSEDQGEMILTELAVGTGIQVVAQCRKDRKYHANSEEGTDVILDGIECFSLPNNNRCGTKRGATGANTGAMATAPQQHTSGTSECDSAANTEAMSTALQQHRSARCDSGDSSASFSNAWQRHRSARCDSGDSSASFSNAWQRHRSARCDSGDSSASFSNAWQRHRSAKKQATGSTSAKARKGQHRSGIIGSAESVKR</sequence>
<comment type="caution">
    <text evidence="2">The sequence shown here is derived from an EMBL/GenBank/DDBJ whole genome shotgun (WGS) entry which is preliminary data.</text>
</comment>
<evidence type="ECO:0000313" key="2">
    <source>
        <dbReference type="EMBL" id="KAJ1357178.1"/>
    </source>
</evidence>
<feature type="compositionally biased region" description="Polar residues" evidence="1">
    <location>
        <begin position="288"/>
        <end position="298"/>
    </location>
</feature>
<dbReference type="EMBL" id="JAHQIW010003057">
    <property type="protein sequence ID" value="KAJ1357178.1"/>
    <property type="molecule type" value="Genomic_DNA"/>
</dbReference>
<evidence type="ECO:0000313" key="3">
    <source>
        <dbReference type="Proteomes" id="UP001196413"/>
    </source>
</evidence>
<feature type="region of interest" description="Disordered" evidence="1">
    <location>
        <begin position="282"/>
        <end position="334"/>
    </location>
</feature>
<dbReference type="Proteomes" id="UP001196413">
    <property type="component" value="Unassembled WGS sequence"/>
</dbReference>
<name>A0AAD5QM44_PARTN</name>
<protein>
    <submittedName>
        <fullName evidence="2">Uncharacterized protein</fullName>
    </submittedName>
</protein>
<feature type="region of interest" description="Disordered" evidence="1">
    <location>
        <begin position="205"/>
        <end position="254"/>
    </location>
</feature>
<feature type="region of interest" description="Disordered" evidence="1">
    <location>
        <begin position="20"/>
        <end position="55"/>
    </location>
</feature>
<dbReference type="AlphaFoldDB" id="A0AAD5QM44"/>
<keyword evidence="3" id="KW-1185">Reference proteome</keyword>
<proteinExistence type="predicted"/>